<dbReference type="Gene3D" id="3.10.20.90">
    <property type="entry name" value="Phosphatidylinositol 3-kinase Catalytic Subunit, Chain A, domain 1"/>
    <property type="match status" value="1"/>
</dbReference>
<dbReference type="RefSeq" id="XP_009058401.1">
    <property type="nucleotide sequence ID" value="XM_009060153.1"/>
</dbReference>
<accession>V4AC97</accession>
<dbReference type="GO" id="GO:0050821">
    <property type="term" value="P:protein stabilization"/>
    <property type="evidence" value="ECO:0007669"/>
    <property type="project" value="TreeGrafter"/>
</dbReference>
<dbReference type="GO" id="GO:0005829">
    <property type="term" value="C:cytosol"/>
    <property type="evidence" value="ECO:0007669"/>
    <property type="project" value="TreeGrafter"/>
</dbReference>
<dbReference type="CDD" id="cd01812">
    <property type="entry name" value="Ubl_BAG1"/>
    <property type="match status" value="1"/>
</dbReference>
<dbReference type="SUPFAM" id="SSF54236">
    <property type="entry name" value="Ubiquitin-like"/>
    <property type="match status" value="1"/>
</dbReference>
<dbReference type="Gene3D" id="1.20.58.120">
    <property type="entry name" value="BAG domain"/>
    <property type="match status" value="1"/>
</dbReference>
<proteinExistence type="predicted"/>
<dbReference type="InterPro" id="IPR036533">
    <property type="entry name" value="BAG_dom_sf"/>
</dbReference>
<dbReference type="SUPFAM" id="SSF63491">
    <property type="entry name" value="BAG domain"/>
    <property type="match status" value="1"/>
</dbReference>
<dbReference type="OrthoDB" id="417450at2759"/>
<dbReference type="GO" id="GO:0016020">
    <property type="term" value="C:membrane"/>
    <property type="evidence" value="ECO:0007669"/>
    <property type="project" value="TreeGrafter"/>
</dbReference>
<dbReference type="PANTHER" id="PTHR12329">
    <property type="entry name" value="BCL2-ASSOCIATED ATHANOGENE"/>
    <property type="match status" value="1"/>
</dbReference>
<dbReference type="HOGENOM" id="CLU_055378_1_0_1"/>
<dbReference type="KEGG" id="lgi:LOTGIDRAFT_202646"/>
<dbReference type="OMA" id="HSECNEK"/>
<evidence type="ECO:0000313" key="2">
    <source>
        <dbReference type="EMBL" id="ESO90911.1"/>
    </source>
</evidence>
<dbReference type="Pfam" id="PF00240">
    <property type="entry name" value="ubiquitin"/>
    <property type="match status" value="1"/>
</dbReference>
<evidence type="ECO:0000313" key="3">
    <source>
        <dbReference type="Proteomes" id="UP000030746"/>
    </source>
</evidence>
<dbReference type="GO" id="GO:0051087">
    <property type="term" value="F:protein-folding chaperone binding"/>
    <property type="evidence" value="ECO:0007669"/>
    <property type="project" value="InterPro"/>
</dbReference>
<feature type="non-terminal residue" evidence="2">
    <location>
        <position position="190"/>
    </location>
</feature>
<dbReference type="PROSITE" id="PS50053">
    <property type="entry name" value="UBIQUITIN_2"/>
    <property type="match status" value="1"/>
</dbReference>
<gene>
    <name evidence="2" type="ORF">LOTGIDRAFT_202646</name>
</gene>
<keyword evidence="3" id="KW-1185">Reference proteome</keyword>
<sequence length="190" mass="21331">MAMFGRIKMQLQVSHGSKKYNISLELADDDKGDVLTVHHLMKAIADVSEIKPQNQKLIYKGRSLTEPSQSLVGLGVRDGAKLMLLGKKTVSHDTEEVKKLLSVEAMLEKHENKMADMMSELNGISKGFLSQDLIPQALSHLKKQVGNATEQLMKQFEILDALRFDEDNKQARVKRKNVADKLNVCLDKCK</sequence>
<dbReference type="STRING" id="225164.V4AC97"/>
<dbReference type="CTD" id="20245546"/>
<dbReference type="Proteomes" id="UP000030746">
    <property type="component" value="Unassembled WGS sequence"/>
</dbReference>
<feature type="domain" description="Ubiquitin-like" evidence="1">
    <location>
        <begin position="36"/>
        <end position="91"/>
    </location>
</feature>
<dbReference type="InterPro" id="IPR029071">
    <property type="entry name" value="Ubiquitin-like_domsf"/>
</dbReference>
<dbReference type="GO" id="GO:0000774">
    <property type="term" value="F:adenyl-nucleotide exchange factor activity"/>
    <property type="evidence" value="ECO:0007669"/>
    <property type="project" value="TreeGrafter"/>
</dbReference>
<dbReference type="GO" id="GO:0005634">
    <property type="term" value="C:nucleus"/>
    <property type="evidence" value="ECO:0007669"/>
    <property type="project" value="TreeGrafter"/>
</dbReference>
<dbReference type="PANTHER" id="PTHR12329:SF16">
    <property type="entry name" value="BAG FAMILY MOLECULAR CHAPERONE REGULATOR 1"/>
    <property type="match status" value="1"/>
</dbReference>
<dbReference type="AlphaFoldDB" id="V4AC97"/>
<dbReference type="SMART" id="SM00213">
    <property type="entry name" value="UBQ"/>
    <property type="match status" value="1"/>
</dbReference>
<dbReference type="EMBL" id="KB202313">
    <property type="protein sequence ID" value="ESO90911.1"/>
    <property type="molecule type" value="Genomic_DNA"/>
</dbReference>
<dbReference type="GeneID" id="20245546"/>
<reference evidence="2 3" key="1">
    <citation type="journal article" date="2013" name="Nature">
        <title>Insights into bilaterian evolution from three spiralian genomes.</title>
        <authorList>
            <person name="Simakov O."/>
            <person name="Marletaz F."/>
            <person name="Cho S.J."/>
            <person name="Edsinger-Gonzales E."/>
            <person name="Havlak P."/>
            <person name="Hellsten U."/>
            <person name="Kuo D.H."/>
            <person name="Larsson T."/>
            <person name="Lv J."/>
            <person name="Arendt D."/>
            <person name="Savage R."/>
            <person name="Osoegawa K."/>
            <person name="de Jong P."/>
            <person name="Grimwood J."/>
            <person name="Chapman J.A."/>
            <person name="Shapiro H."/>
            <person name="Aerts A."/>
            <person name="Otillar R.P."/>
            <person name="Terry A.Y."/>
            <person name="Boore J.L."/>
            <person name="Grigoriev I.V."/>
            <person name="Lindberg D.R."/>
            <person name="Seaver E.C."/>
            <person name="Weisblat D.A."/>
            <person name="Putnam N.H."/>
            <person name="Rokhsar D.S."/>
        </authorList>
    </citation>
    <scope>NUCLEOTIDE SEQUENCE [LARGE SCALE GENOMIC DNA]</scope>
</reference>
<protein>
    <recommendedName>
        <fullName evidence="1">Ubiquitin-like domain-containing protein</fullName>
    </recommendedName>
</protein>
<name>V4AC97_LOTGI</name>
<organism evidence="2 3">
    <name type="scientific">Lottia gigantea</name>
    <name type="common">Giant owl limpet</name>
    <dbReference type="NCBI Taxonomy" id="225164"/>
    <lineage>
        <taxon>Eukaryota</taxon>
        <taxon>Metazoa</taxon>
        <taxon>Spiralia</taxon>
        <taxon>Lophotrochozoa</taxon>
        <taxon>Mollusca</taxon>
        <taxon>Gastropoda</taxon>
        <taxon>Patellogastropoda</taxon>
        <taxon>Lottioidea</taxon>
        <taxon>Lottiidae</taxon>
        <taxon>Lottia</taxon>
    </lineage>
</organism>
<dbReference type="InterPro" id="IPR000626">
    <property type="entry name" value="Ubiquitin-like_dom"/>
</dbReference>
<evidence type="ECO:0000259" key="1">
    <source>
        <dbReference type="PROSITE" id="PS50053"/>
    </source>
</evidence>
<dbReference type="InterPro" id="IPR039773">
    <property type="entry name" value="BAG_chaperone_regulator"/>
</dbReference>